<evidence type="ECO:0000313" key="3">
    <source>
        <dbReference type="WBParaSite" id="PSAMB.scaffold1807size27734.g15106.t1"/>
    </source>
</evidence>
<evidence type="ECO:0000256" key="1">
    <source>
        <dbReference type="SAM" id="MobiDB-lite"/>
    </source>
</evidence>
<proteinExistence type="predicted"/>
<sequence length="129" mass="14687">MRAPTQRARRYARPGQRCRRRHPGRSMGKHSPLVKRQPPTCSHPAPLAGPMSRRDKRRTYTTLSTIRAVRTDSPRPTTTIVVVVVVWLLAGSNEGAAPEYHHNMTESERFDRLGIESNQQDVLPRRIGQ</sequence>
<reference evidence="3" key="1">
    <citation type="submission" date="2022-11" db="UniProtKB">
        <authorList>
            <consortium name="WormBaseParasite"/>
        </authorList>
    </citation>
    <scope>IDENTIFICATION</scope>
</reference>
<name>A0A914VDA2_9BILA</name>
<feature type="region of interest" description="Disordered" evidence="1">
    <location>
        <begin position="1"/>
        <end position="59"/>
    </location>
</feature>
<dbReference type="Proteomes" id="UP000887566">
    <property type="component" value="Unplaced"/>
</dbReference>
<dbReference type="WBParaSite" id="PSAMB.scaffold1807size27734.g15106.t1">
    <property type="protein sequence ID" value="PSAMB.scaffold1807size27734.g15106.t1"/>
    <property type="gene ID" value="PSAMB.scaffold1807size27734.g15106"/>
</dbReference>
<organism evidence="2 3">
    <name type="scientific">Plectus sambesii</name>
    <dbReference type="NCBI Taxonomy" id="2011161"/>
    <lineage>
        <taxon>Eukaryota</taxon>
        <taxon>Metazoa</taxon>
        <taxon>Ecdysozoa</taxon>
        <taxon>Nematoda</taxon>
        <taxon>Chromadorea</taxon>
        <taxon>Plectida</taxon>
        <taxon>Plectina</taxon>
        <taxon>Plectoidea</taxon>
        <taxon>Plectidae</taxon>
        <taxon>Plectus</taxon>
    </lineage>
</organism>
<dbReference type="AlphaFoldDB" id="A0A914VDA2"/>
<protein>
    <submittedName>
        <fullName evidence="3">DUF1127 domain-containing protein</fullName>
    </submittedName>
</protein>
<evidence type="ECO:0000313" key="2">
    <source>
        <dbReference type="Proteomes" id="UP000887566"/>
    </source>
</evidence>
<accession>A0A914VDA2</accession>
<feature type="compositionally biased region" description="Basic residues" evidence="1">
    <location>
        <begin position="7"/>
        <end position="28"/>
    </location>
</feature>
<keyword evidence="2" id="KW-1185">Reference proteome</keyword>